<organism evidence="2">
    <name type="scientific">Drosophila sechellia</name>
    <name type="common">Fruit fly</name>
    <dbReference type="NCBI Taxonomy" id="7238"/>
    <lineage>
        <taxon>Eukaryota</taxon>
        <taxon>Metazoa</taxon>
        <taxon>Ecdysozoa</taxon>
        <taxon>Arthropoda</taxon>
        <taxon>Hexapoda</taxon>
        <taxon>Insecta</taxon>
        <taxon>Pterygota</taxon>
        <taxon>Neoptera</taxon>
        <taxon>Endopterygota</taxon>
        <taxon>Diptera</taxon>
        <taxon>Brachycera</taxon>
        <taxon>Muscomorpha</taxon>
        <taxon>Ephydroidea</taxon>
        <taxon>Drosophilidae</taxon>
        <taxon>Drosophila</taxon>
        <taxon>Sophophora</taxon>
    </lineage>
</organism>
<dbReference type="AlphaFoldDB" id="B4IH41"/>
<name>B4IH41_DROSE</name>
<dbReference type="EMBL" id="CH480838">
    <property type="protein sequence ID" value="EDW49217.1"/>
    <property type="molecule type" value="Genomic_DNA"/>
</dbReference>
<gene>
    <name evidence="1" type="primary">Dsec\GM11818</name>
    <name evidence="1" type="ORF">Dsec_GM11818</name>
</gene>
<sequence>MYKIYNVSRAYRYIELMPYIYIQYSINLQH</sequence>
<reference evidence="1 2" key="1">
    <citation type="journal article" date="2007" name="Nature">
        <title>Evolution of genes and genomes on the Drosophila phylogeny.</title>
        <authorList>
            <consortium name="Drosophila 12 Genomes Consortium"/>
            <person name="Clark A.G."/>
            <person name="Eisen M.B."/>
            <person name="Smith D.R."/>
            <person name="Bergman C.M."/>
            <person name="Oliver B."/>
            <person name="Markow T.A."/>
            <person name="Kaufman T.C."/>
            <person name="Kellis M."/>
            <person name="Gelbart W."/>
            <person name="Iyer V.N."/>
            <person name="Pollard D.A."/>
            <person name="Sackton T.B."/>
            <person name="Larracuente A.M."/>
            <person name="Singh N.D."/>
            <person name="Abad J.P."/>
            <person name="Abt D.N."/>
            <person name="Adryan B."/>
            <person name="Aguade M."/>
            <person name="Akashi H."/>
            <person name="Anderson W.W."/>
            <person name="Aquadro C.F."/>
            <person name="Ardell D.H."/>
            <person name="Arguello R."/>
            <person name="Artieri C.G."/>
            <person name="Barbash D.A."/>
            <person name="Barker D."/>
            <person name="Barsanti P."/>
            <person name="Batterham P."/>
            <person name="Batzoglou S."/>
            <person name="Begun D."/>
            <person name="Bhutkar A."/>
            <person name="Blanco E."/>
            <person name="Bosak S.A."/>
            <person name="Bradley R.K."/>
            <person name="Brand A.D."/>
            <person name="Brent M.R."/>
            <person name="Brooks A.N."/>
            <person name="Brown R.H."/>
            <person name="Butlin R.K."/>
            <person name="Caggese C."/>
            <person name="Calvi B.R."/>
            <person name="Bernardo de Carvalho A."/>
            <person name="Caspi A."/>
            <person name="Castrezana S."/>
            <person name="Celniker S.E."/>
            <person name="Chang J.L."/>
            <person name="Chapple C."/>
            <person name="Chatterji S."/>
            <person name="Chinwalla A."/>
            <person name="Civetta A."/>
            <person name="Clifton S.W."/>
            <person name="Comeron J.M."/>
            <person name="Costello J.C."/>
            <person name="Coyne J.A."/>
            <person name="Daub J."/>
            <person name="David R.G."/>
            <person name="Delcher A.L."/>
            <person name="Delehaunty K."/>
            <person name="Do C.B."/>
            <person name="Ebling H."/>
            <person name="Edwards K."/>
            <person name="Eickbush T."/>
            <person name="Evans J.D."/>
            <person name="Filipski A."/>
            <person name="Findeiss S."/>
            <person name="Freyhult E."/>
            <person name="Fulton L."/>
            <person name="Fulton R."/>
            <person name="Garcia A.C."/>
            <person name="Gardiner A."/>
            <person name="Garfield D.A."/>
            <person name="Garvin B.E."/>
            <person name="Gibson G."/>
            <person name="Gilbert D."/>
            <person name="Gnerre S."/>
            <person name="Godfrey J."/>
            <person name="Good R."/>
            <person name="Gotea V."/>
            <person name="Gravely B."/>
            <person name="Greenberg A.J."/>
            <person name="Griffiths-Jones S."/>
            <person name="Gross S."/>
            <person name="Guigo R."/>
            <person name="Gustafson E.A."/>
            <person name="Haerty W."/>
            <person name="Hahn M.W."/>
            <person name="Halligan D.L."/>
            <person name="Halpern A.L."/>
            <person name="Halter G.M."/>
            <person name="Han M.V."/>
            <person name="Heger A."/>
            <person name="Hillier L."/>
            <person name="Hinrichs A.S."/>
            <person name="Holmes I."/>
            <person name="Hoskins R.A."/>
            <person name="Hubisz M.J."/>
            <person name="Hultmark D."/>
            <person name="Huntley M.A."/>
            <person name="Jaffe D.B."/>
            <person name="Jagadeeshan S."/>
            <person name="Jeck W.R."/>
            <person name="Johnson J."/>
            <person name="Jones C.D."/>
            <person name="Jordan W.C."/>
            <person name="Karpen G.H."/>
            <person name="Kataoka E."/>
            <person name="Keightley P.D."/>
            <person name="Kheradpour P."/>
            <person name="Kirkness E.F."/>
            <person name="Koerich L.B."/>
            <person name="Kristiansen K."/>
            <person name="Kudrna D."/>
            <person name="Kulathinal R.J."/>
            <person name="Kumar S."/>
            <person name="Kwok R."/>
            <person name="Lander E."/>
            <person name="Langley C.H."/>
            <person name="Lapoint R."/>
            <person name="Lazzaro B.P."/>
            <person name="Lee S.J."/>
            <person name="Levesque L."/>
            <person name="Li R."/>
            <person name="Lin C.F."/>
            <person name="Lin M.F."/>
            <person name="Lindblad-Toh K."/>
            <person name="Llopart A."/>
            <person name="Long M."/>
            <person name="Low L."/>
            <person name="Lozovsky E."/>
            <person name="Lu J."/>
            <person name="Luo M."/>
            <person name="Machado C.A."/>
            <person name="Makalowski W."/>
            <person name="Marzo M."/>
            <person name="Matsuda M."/>
            <person name="Matzkin L."/>
            <person name="McAllister B."/>
            <person name="McBride C.S."/>
            <person name="McKernan B."/>
            <person name="McKernan K."/>
            <person name="Mendez-Lago M."/>
            <person name="Minx P."/>
            <person name="Mollenhauer M.U."/>
            <person name="Montooth K."/>
            <person name="Mount S.M."/>
            <person name="Mu X."/>
            <person name="Myers E."/>
            <person name="Negre B."/>
            <person name="Newfeld S."/>
            <person name="Nielsen R."/>
            <person name="Noor M.A."/>
            <person name="O'Grady P."/>
            <person name="Pachter L."/>
            <person name="Papaceit M."/>
            <person name="Parisi M.J."/>
            <person name="Parisi M."/>
            <person name="Parts L."/>
            <person name="Pedersen J.S."/>
            <person name="Pesole G."/>
            <person name="Phillippy A.M."/>
            <person name="Ponting C.P."/>
            <person name="Pop M."/>
            <person name="Porcelli D."/>
            <person name="Powell J.R."/>
            <person name="Prohaska S."/>
            <person name="Pruitt K."/>
            <person name="Puig M."/>
            <person name="Quesneville H."/>
            <person name="Ram K.R."/>
            <person name="Rand D."/>
            <person name="Rasmussen M.D."/>
            <person name="Reed L.K."/>
            <person name="Reenan R."/>
            <person name="Reily A."/>
            <person name="Remington K.A."/>
            <person name="Rieger T.T."/>
            <person name="Ritchie M.G."/>
            <person name="Robin C."/>
            <person name="Rogers Y.H."/>
            <person name="Rohde C."/>
            <person name="Rozas J."/>
            <person name="Rubenfield M.J."/>
            <person name="Ruiz A."/>
            <person name="Russo S."/>
            <person name="Salzberg S.L."/>
            <person name="Sanchez-Gracia A."/>
            <person name="Saranga D.J."/>
            <person name="Sato H."/>
            <person name="Schaeffer S.W."/>
            <person name="Schatz M.C."/>
            <person name="Schlenke T."/>
            <person name="Schwartz R."/>
            <person name="Segarra C."/>
            <person name="Singh R.S."/>
            <person name="Sirot L."/>
            <person name="Sirota M."/>
            <person name="Sisneros N.B."/>
            <person name="Smith C.D."/>
            <person name="Smith T.F."/>
            <person name="Spieth J."/>
            <person name="Stage D.E."/>
            <person name="Stark A."/>
            <person name="Stephan W."/>
            <person name="Strausberg R.L."/>
            <person name="Strempel S."/>
            <person name="Sturgill D."/>
            <person name="Sutton G."/>
            <person name="Sutton G.G."/>
            <person name="Tao W."/>
            <person name="Teichmann S."/>
            <person name="Tobari Y.N."/>
            <person name="Tomimura Y."/>
            <person name="Tsolas J.M."/>
            <person name="Valente V.L."/>
            <person name="Venter E."/>
            <person name="Venter J.C."/>
            <person name="Vicario S."/>
            <person name="Vieira F.G."/>
            <person name="Vilella A.J."/>
            <person name="Villasante A."/>
            <person name="Walenz B."/>
            <person name="Wang J."/>
            <person name="Wasserman M."/>
            <person name="Watts T."/>
            <person name="Wilson D."/>
            <person name="Wilson R.K."/>
            <person name="Wing R.A."/>
            <person name="Wolfner M.F."/>
            <person name="Wong A."/>
            <person name="Wong G.K."/>
            <person name="Wu C.I."/>
            <person name="Wu G."/>
            <person name="Yamamoto D."/>
            <person name="Yang H.P."/>
            <person name="Yang S.P."/>
            <person name="Yorke J.A."/>
            <person name="Yoshida K."/>
            <person name="Zdobnov E."/>
            <person name="Zhang P."/>
            <person name="Zhang Y."/>
            <person name="Zimin A.V."/>
            <person name="Baldwin J."/>
            <person name="Abdouelleil A."/>
            <person name="Abdulkadir J."/>
            <person name="Abebe A."/>
            <person name="Abera B."/>
            <person name="Abreu J."/>
            <person name="Acer S.C."/>
            <person name="Aftuck L."/>
            <person name="Alexander A."/>
            <person name="An P."/>
            <person name="Anderson E."/>
            <person name="Anderson S."/>
            <person name="Arachi H."/>
            <person name="Azer M."/>
            <person name="Bachantsang P."/>
            <person name="Barry A."/>
            <person name="Bayul T."/>
            <person name="Berlin A."/>
            <person name="Bessette D."/>
            <person name="Bloom T."/>
            <person name="Blye J."/>
            <person name="Boguslavskiy L."/>
            <person name="Bonnet C."/>
            <person name="Boukhgalter B."/>
            <person name="Bourzgui I."/>
            <person name="Brown A."/>
            <person name="Cahill P."/>
            <person name="Channer S."/>
            <person name="Cheshatsang Y."/>
            <person name="Chuda L."/>
            <person name="Citroen M."/>
            <person name="Collymore A."/>
            <person name="Cooke P."/>
            <person name="Costello M."/>
            <person name="D'Aco K."/>
            <person name="Daza R."/>
            <person name="De Haan G."/>
            <person name="DeGray S."/>
            <person name="DeMaso C."/>
            <person name="Dhargay N."/>
            <person name="Dooley K."/>
            <person name="Dooley E."/>
            <person name="Doricent M."/>
            <person name="Dorje P."/>
            <person name="Dorjee K."/>
            <person name="Dupes A."/>
            <person name="Elong R."/>
            <person name="Falk J."/>
            <person name="Farina A."/>
            <person name="Faro S."/>
            <person name="Ferguson D."/>
            <person name="Fisher S."/>
            <person name="Foley C.D."/>
            <person name="Franke A."/>
            <person name="Friedrich D."/>
            <person name="Gadbois L."/>
            <person name="Gearin G."/>
            <person name="Gearin C.R."/>
            <person name="Giannoukos G."/>
            <person name="Goode T."/>
            <person name="Graham J."/>
            <person name="Grandbois E."/>
            <person name="Grewal S."/>
            <person name="Gyaltsen K."/>
            <person name="Hafez N."/>
            <person name="Hagos B."/>
            <person name="Hall J."/>
            <person name="Henson C."/>
            <person name="Hollinger A."/>
            <person name="Honan T."/>
            <person name="Huard M.D."/>
            <person name="Hughes L."/>
            <person name="Hurhula B."/>
            <person name="Husby M.E."/>
            <person name="Kamat A."/>
            <person name="Kanga B."/>
            <person name="Kashin S."/>
            <person name="Khazanovich D."/>
            <person name="Kisner P."/>
            <person name="Lance K."/>
            <person name="Lara M."/>
            <person name="Lee W."/>
            <person name="Lennon N."/>
            <person name="Letendre F."/>
            <person name="LeVine R."/>
            <person name="Lipovsky A."/>
            <person name="Liu X."/>
            <person name="Liu J."/>
            <person name="Liu S."/>
            <person name="Lokyitsang T."/>
            <person name="Lokyitsang Y."/>
            <person name="Lubonja R."/>
            <person name="Lui A."/>
            <person name="MacDonald P."/>
            <person name="Magnisalis V."/>
            <person name="Maru K."/>
            <person name="Matthews C."/>
            <person name="McCusker W."/>
            <person name="McDonough S."/>
            <person name="Mehta T."/>
            <person name="Meldrim J."/>
            <person name="Meneus L."/>
            <person name="Mihai O."/>
            <person name="Mihalev A."/>
            <person name="Mihova T."/>
            <person name="Mittelman R."/>
            <person name="Mlenga V."/>
            <person name="Montmayeur A."/>
            <person name="Mulrain L."/>
            <person name="Navidi A."/>
            <person name="Naylor J."/>
            <person name="Negash T."/>
            <person name="Nguyen T."/>
            <person name="Nguyen N."/>
            <person name="Nicol R."/>
            <person name="Norbu C."/>
            <person name="Norbu N."/>
            <person name="Novod N."/>
            <person name="O'Neill B."/>
            <person name="Osman S."/>
            <person name="Markiewicz E."/>
            <person name="Oyono O.L."/>
            <person name="Patti C."/>
            <person name="Phunkhang P."/>
            <person name="Pierre F."/>
            <person name="Priest M."/>
            <person name="Raghuraman S."/>
            <person name="Rege F."/>
            <person name="Reyes R."/>
            <person name="Rise C."/>
            <person name="Rogov P."/>
            <person name="Ross K."/>
            <person name="Ryan E."/>
            <person name="Settipalli S."/>
            <person name="Shea T."/>
            <person name="Sherpa N."/>
            <person name="Shi L."/>
            <person name="Shih D."/>
            <person name="Sparrow T."/>
            <person name="Spaulding J."/>
            <person name="Stalker J."/>
            <person name="Stange-Thomann N."/>
            <person name="Stavropoulos S."/>
            <person name="Stone C."/>
            <person name="Strader C."/>
            <person name="Tesfaye S."/>
            <person name="Thomson T."/>
            <person name="Thoulutsang Y."/>
            <person name="Thoulutsang D."/>
            <person name="Topham K."/>
            <person name="Topping I."/>
            <person name="Tsamla T."/>
            <person name="Vassiliev H."/>
            <person name="Vo A."/>
            <person name="Wangchuk T."/>
            <person name="Wangdi T."/>
            <person name="Weiand M."/>
            <person name="Wilkinson J."/>
            <person name="Wilson A."/>
            <person name="Yadav S."/>
            <person name="Young G."/>
            <person name="Yu Q."/>
            <person name="Zembek L."/>
            <person name="Zhong D."/>
            <person name="Zimmer A."/>
            <person name="Zwirko Z."/>
            <person name="Jaffe D.B."/>
            <person name="Alvarez P."/>
            <person name="Brockman W."/>
            <person name="Butler J."/>
            <person name="Chin C."/>
            <person name="Gnerre S."/>
            <person name="Grabherr M."/>
            <person name="Kleber M."/>
            <person name="Mauceli E."/>
            <person name="MacCallum I."/>
        </authorList>
    </citation>
    <scope>NUCLEOTIDE SEQUENCE [LARGE SCALE GENOMIC DNA]</scope>
    <source>
        <strain evidence="2">Rob3c / Tucson 14021-0248.25</strain>
    </source>
</reference>
<accession>B4IH41</accession>
<evidence type="ECO:0000313" key="2">
    <source>
        <dbReference type="Proteomes" id="UP000001292"/>
    </source>
</evidence>
<dbReference type="HOGENOM" id="CLU_3406718_0_0_1"/>
<keyword evidence="2" id="KW-1185">Reference proteome</keyword>
<evidence type="ECO:0000313" key="1">
    <source>
        <dbReference type="EMBL" id="EDW49217.1"/>
    </source>
</evidence>
<proteinExistence type="predicted"/>
<protein>
    <submittedName>
        <fullName evidence="1">GM11818</fullName>
    </submittedName>
</protein>
<dbReference type="Proteomes" id="UP000001292">
    <property type="component" value="Unassembled WGS sequence"/>
</dbReference>